<organism evidence="11 12">
    <name type="scientific">Gossypium barbadense</name>
    <name type="common">Sea Island cotton</name>
    <name type="synonym">Hibiscus barbadensis</name>
    <dbReference type="NCBI Taxonomy" id="3634"/>
    <lineage>
        <taxon>Eukaryota</taxon>
        <taxon>Viridiplantae</taxon>
        <taxon>Streptophyta</taxon>
        <taxon>Embryophyta</taxon>
        <taxon>Tracheophyta</taxon>
        <taxon>Spermatophyta</taxon>
        <taxon>Magnoliopsida</taxon>
        <taxon>eudicotyledons</taxon>
        <taxon>Gunneridae</taxon>
        <taxon>Pentapetalae</taxon>
        <taxon>rosids</taxon>
        <taxon>malvids</taxon>
        <taxon>Malvales</taxon>
        <taxon>Malvaceae</taxon>
        <taxon>Malvoideae</taxon>
        <taxon>Gossypium</taxon>
    </lineage>
</organism>
<feature type="domain" description="Response regulatory" evidence="10">
    <location>
        <begin position="74"/>
        <end position="192"/>
    </location>
</feature>
<dbReference type="Proteomes" id="UP000327439">
    <property type="component" value="Chromosome A05"/>
</dbReference>
<dbReference type="GO" id="GO:0010017">
    <property type="term" value="P:red or far-red light signaling pathway"/>
    <property type="evidence" value="ECO:0007669"/>
    <property type="project" value="UniProtKB-ARBA"/>
</dbReference>
<evidence type="ECO:0000259" key="10">
    <source>
        <dbReference type="PROSITE" id="PS50110"/>
    </source>
</evidence>
<protein>
    <recommendedName>
        <fullName evidence="10">Response regulatory domain-containing protein</fullName>
    </recommendedName>
</protein>
<evidence type="ECO:0000256" key="9">
    <source>
        <dbReference type="SAM" id="MobiDB-lite"/>
    </source>
</evidence>
<dbReference type="PROSITE" id="PS50110">
    <property type="entry name" value="RESPONSE_REGULATORY"/>
    <property type="match status" value="2"/>
</dbReference>
<comment type="subcellular location">
    <subcellularLocation>
        <location evidence="1">Nucleus</location>
    </subcellularLocation>
</comment>
<feature type="compositionally biased region" description="Low complexity" evidence="9">
    <location>
        <begin position="805"/>
        <end position="826"/>
    </location>
</feature>
<dbReference type="Gene3D" id="3.40.50.2300">
    <property type="match status" value="2"/>
</dbReference>
<gene>
    <name evidence="11" type="ORF">ES319_A05G104000v1</name>
</gene>
<evidence type="ECO:0000256" key="8">
    <source>
        <dbReference type="PROSITE-ProRule" id="PRU00169"/>
    </source>
</evidence>
<comment type="caution">
    <text evidence="8">Lacks conserved residue(s) required for the propagation of feature annotation.</text>
</comment>
<keyword evidence="7" id="KW-0539">Nucleus</keyword>
<comment type="similarity">
    <text evidence="2">Belongs to the ARR-like family.</text>
</comment>
<keyword evidence="12" id="KW-1185">Reference proteome</keyword>
<feature type="region of interest" description="Disordered" evidence="9">
    <location>
        <begin position="456"/>
        <end position="509"/>
    </location>
</feature>
<dbReference type="GO" id="GO:0045892">
    <property type="term" value="P:negative regulation of DNA-templated transcription"/>
    <property type="evidence" value="ECO:0007669"/>
    <property type="project" value="UniProtKB-ARBA"/>
</dbReference>
<dbReference type="InterPro" id="IPR045279">
    <property type="entry name" value="ARR-like"/>
</dbReference>
<feature type="region of interest" description="Disordered" evidence="9">
    <location>
        <begin position="1"/>
        <end position="25"/>
    </location>
</feature>
<dbReference type="FunFam" id="3.40.50.2300:FF:000214">
    <property type="entry name" value="Two-component response regulator-like PRR37"/>
    <property type="match status" value="2"/>
</dbReference>
<accession>A0A5J5VN05</accession>
<dbReference type="Pfam" id="PF00072">
    <property type="entry name" value="Response_reg"/>
    <property type="match status" value="2"/>
</dbReference>
<feature type="region of interest" description="Disordered" evidence="9">
    <location>
        <begin position="430"/>
        <end position="449"/>
    </location>
</feature>
<keyword evidence="3" id="KW-0902">Two-component regulatory system</keyword>
<evidence type="ECO:0000313" key="12">
    <source>
        <dbReference type="Proteomes" id="UP000327439"/>
    </source>
</evidence>
<evidence type="ECO:0000256" key="2">
    <source>
        <dbReference type="ARBA" id="ARBA00010330"/>
    </source>
</evidence>
<evidence type="ECO:0000256" key="1">
    <source>
        <dbReference type="ARBA" id="ARBA00004123"/>
    </source>
</evidence>
<proteinExistence type="inferred from homology"/>
<evidence type="ECO:0000256" key="7">
    <source>
        <dbReference type="ARBA" id="ARBA00023242"/>
    </source>
</evidence>
<evidence type="ECO:0000256" key="5">
    <source>
        <dbReference type="ARBA" id="ARBA00023108"/>
    </source>
</evidence>
<feature type="compositionally biased region" description="Basic and acidic residues" evidence="9">
    <location>
        <begin position="1"/>
        <end position="13"/>
    </location>
</feature>
<dbReference type="EMBL" id="CM018206">
    <property type="protein sequence ID" value="KAB2081014.1"/>
    <property type="molecule type" value="Genomic_DNA"/>
</dbReference>
<dbReference type="GO" id="GO:0009736">
    <property type="term" value="P:cytokinin-activated signaling pathway"/>
    <property type="evidence" value="ECO:0007669"/>
    <property type="project" value="InterPro"/>
</dbReference>
<feature type="compositionally biased region" description="Basic and acidic residues" evidence="9">
    <location>
        <begin position="895"/>
        <end position="904"/>
    </location>
</feature>
<feature type="domain" description="Response regulatory" evidence="10">
    <location>
        <begin position="307"/>
        <end position="425"/>
    </location>
</feature>
<dbReference type="InterPro" id="IPR011006">
    <property type="entry name" value="CheY-like_superfamily"/>
</dbReference>
<dbReference type="GO" id="GO:0000160">
    <property type="term" value="P:phosphorelay signal transduction system"/>
    <property type="evidence" value="ECO:0007669"/>
    <property type="project" value="UniProtKB-KW"/>
</dbReference>
<feature type="region of interest" description="Disordered" evidence="9">
    <location>
        <begin position="805"/>
        <end position="904"/>
    </location>
</feature>
<evidence type="ECO:0000256" key="4">
    <source>
        <dbReference type="ARBA" id="ARBA00023015"/>
    </source>
</evidence>
<keyword evidence="4" id="KW-0805">Transcription regulation</keyword>
<feature type="compositionally biased region" description="Polar residues" evidence="9">
    <location>
        <begin position="476"/>
        <end position="488"/>
    </location>
</feature>
<keyword evidence="5" id="KW-0090">Biological rhythms</keyword>
<name>A0A5J5VN05_GOSBA</name>
<evidence type="ECO:0000256" key="3">
    <source>
        <dbReference type="ARBA" id="ARBA00023012"/>
    </source>
</evidence>
<dbReference type="OrthoDB" id="60033at2759"/>
<sequence length="904" mass="99243">MCHEQKEARHGVVRDGQGSGSIGENGSRIVERTLNVNNGSLEAIEVHDVSEIPQRQPRGSMIRWERFLPFRTIKVLLVENEDLTRHLVSALLQNCSYEVVAVANGLQAWKLLEDPTNHIDIVLTEEDMPVLSGSDLLCMIMNHKMLKNVPVIMMSSHDCINLVFKCLSKGAVDFLVKPIRKNELGNLWQHVWRRCHSSSGSVSESGTLSKKSIKLKVNDEPENYAANSDEHDDDSDVPVGCNGSENGSGTQVILNDRNGSRIVERTLNVNNGSLEAIEVHDVSEIPQRQPRGSMIRWERFLPFRTIKVLLVENEDLTRHLVSALLQNCSYEVVAVANGLQAWKLLEDPTNHIDIVLTEEDMPVLSGSDLLCMIMNHKMLKNVPVIMMSSHDCINLVFKCLSKGAVDFLVKPIRKNELGNLWQHVWRRCHSSSGSVSESGTLSKKSIKLKVNDEPENYAANSDEHDDDSDVPVGCNGSENGSGTQSSWTKRAAEGESSQPMSSLNRFPGAPNSTCAQVVHVKHEKRRSPWTCVTQRKECQEQHEQLLDATEGKDLEVRVESNHEWQCGNQCKNSPTHLAEAASKTFDRGWFEHQDENITGKDRTPDIIATLQQAECRASDAPGGPSDVPQLKDGACHGSEEKLSFELTLKRWQGASDGRNAANDGHNVLRHSDSSAFSKYSTASSAKQALTGNVGSCSPLDHSSVTKKTEIMCTFPSHSNGILLNQSSVGSNNKNDMTTTAKFVGPKPKALVDKSGSISTFKCLHSSSFQPMHGCCICSSQEVSPETVGHDTSLKIMAITDKQCRSSSSVNGSASGSNYGSNGHNGSETGLRAEHAVMEDGNGTASGRSGGSGANEDRVAQRAAALTKFRQKRKDVLKRSSDWEGGKDNSSYDFTSEDRYSNSLR</sequence>
<dbReference type="SMART" id="SM00448">
    <property type="entry name" value="REC"/>
    <property type="match status" value="2"/>
</dbReference>
<feature type="compositionally biased region" description="Basic and acidic residues" evidence="9">
    <location>
        <begin position="876"/>
        <end position="886"/>
    </location>
</feature>
<dbReference type="PANTHER" id="PTHR43874">
    <property type="entry name" value="TWO-COMPONENT RESPONSE REGULATOR"/>
    <property type="match status" value="1"/>
</dbReference>
<dbReference type="AlphaFoldDB" id="A0A5J5VN05"/>
<feature type="compositionally biased region" description="Low complexity" evidence="9">
    <location>
        <begin position="430"/>
        <end position="442"/>
    </location>
</feature>
<dbReference type="GO" id="GO:0007623">
    <property type="term" value="P:circadian rhythm"/>
    <property type="evidence" value="ECO:0007669"/>
    <property type="project" value="UniProtKB-ARBA"/>
</dbReference>
<dbReference type="SUPFAM" id="SSF52172">
    <property type="entry name" value="CheY-like"/>
    <property type="match status" value="2"/>
</dbReference>
<feature type="compositionally biased region" description="Polar residues" evidence="9">
    <location>
        <begin position="495"/>
        <end position="509"/>
    </location>
</feature>
<reference evidence="12" key="1">
    <citation type="journal article" date="2020" name="Nat. Genet.">
        <title>Genomic diversifications of five Gossypium allopolyploid species and their impact on cotton improvement.</title>
        <authorList>
            <person name="Chen Z.J."/>
            <person name="Sreedasyam A."/>
            <person name="Ando A."/>
            <person name="Song Q."/>
            <person name="De Santiago L.M."/>
            <person name="Hulse-Kemp A.M."/>
            <person name="Ding M."/>
            <person name="Ye W."/>
            <person name="Kirkbride R.C."/>
            <person name="Jenkins J."/>
            <person name="Plott C."/>
            <person name="Lovell J."/>
            <person name="Lin Y.M."/>
            <person name="Vaughn R."/>
            <person name="Liu B."/>
            <person name="Simpson S."/>
            <person name="Scheffler B.E."/>
            <person name="Wen L."/>
            <person name="Saski C.A."/>
            <person name="Grover C.E."/>
            <person name="Hu G."/>
            <person name="Conover J.L."/>
            <person name="Carlson J.W."/>
            <person name="Shu S."/>
            <person name="Boston L.B."/>
            <person name="Williams M."/>
            <person name="Peterson D.G."/>
            <person name="McGee K."/>
            <person name="Jones D.C."/>
            <person name="Wendel J.F."/>
            <person name="Stelly D.M."/>
            <person name="Grimwood J."/>
            <person name="Schmutz J."/>
        </authorList>
    </citation>
    <scope>NUCLEOTIDE SEQUENCE [LARGE SCALE GENOMIC DNA]</scope>
    <source>
        <strain evidence="12">cv. 3-79</strain>
    </source>
</reference>
<dbReference type="GO" id="GO:0005634">
    <property type="term" value="C:nucleus"/>
    <property type="evidence" value="ECO:0007669"/>
    <property type="project" value="UniProtKB-SubCell"/>
</dbReference>
<keyword evidence="6" id="KW-0804">Transcription</keyword>
<evidence type="ECO:0000313" key="11">
    <source>
        <dbReference type="EMBL" id="KAB2081014.1"/>
    </source>
</evidence>
<dbReference type="InterPro" id="IPR001789">
    <property type="entry name" value="Sig_transdc_resp-reg_receiver"/>
</dbReference>
<evidence type="ECO:0000256" key="6">
    <source>
        <dbReference type="ARBA" id="ARBA00023163"/>
    </source>
</evidence>
<dbReference type="PANTHER" id="PTHR43874:SF117">
    <property type="entry name" value="TWO-COMPONENT RESPONSE REGULATOR-LIKE APRR3"/>
    <property type="match status" value="1"/>
</dbReference>